<proteinExistence type="predicted"/>
<dbReference type="RefSeq" id="WP_013767395.1">
    <property type="nucleotide sequence ID" value="NC_015510.1"/>
</dbReference>
<dbReference type="KEGG" id="hhy:Halhy_5034"/>
<dbReference type="PANTHER" id="PTHR38471">
    <property type="entry name" value="FOUR HELIX BUNDLE PROTEIN"/>
    <property type="match status" value="1"/>
</dbReference>
<evidence type="ECO:0008006" key="3">
    <source>
        <dbReference type="Google" id="ProtNLM"/>
    </source>
</evidence>
<dbReference type="NCBIfam" id="TIGR02436">
    <property type="entry name" value="four helix bundle protein"/>
    <property type="match status" value="1"/>
</dbReference>
<dbReference type="eggNOG" id="ENOG5030K07">
    <property type="taxonomic scope" value="Bacteria"/>
</dbReference>
<dbReference type="InterPro" id="IPR012657">
    <property type="entry name" value="23S_rRNA-intervening_sequence"/>
</dbReference>
<dbReference type="OrthoDB" id="9811959at2"/>
<reference key="2">
    <citation type="submission" date="2011-04" db="EMBL/GenBank/DDBJ databases">
        <title>Complete sequence of chromosome of Haliscomenobacter hydrossis DSM 1100.</title>
        <authorList>
            <consortium name="US DOE Joint Genome Institute (JGI-PGF)"/>
            <person name="Lucas S."/>
            <person name="Han J."/>
            <person name="Lapidus A."/>
            <person name="Bruce D."/>
            <person name="Goodwin L."/>
            <person name="Pitluck S."/>
            <person name="Peters L."/>
            <person name="Kyrpides N."/>
            <person name="Mavromatis K."/>
            <person name="Ivanova N."/>
            <person name="Ovchinnikova G."/>
            <person name="Pagani I."/>
            <person name="Daligault H."/>
            <person name="Detter J.C."/>
            <person name="Han C."/>
            <person name="Land M."/>
            <person name="Hauser L."/>
            <person name="Markowitz V."/>
            <person name="Cheng J.-F."/>
            <person name="Hugenholtz P."/>
            <person name="Woyke T."/>
            <person name="Wu D."/>
            <person name="Verbarg S."/>
            <person name="Frueling A."/>
            <person name="Brambilla E."/>
            <person name="Klenk H.-P."/>
            <person name="Eisen J.A."/>
        </authorList>
    </citation>
    <scope>NUCLEOTIDE SEQUENCE</scope>
    <source>
        <strain>DSM 1100</strain>
    </source>
</reference>
<dbReference type="Gene3D" id="1.20.1440.60">
    <property type="entry name" value="23S rRNA-intervening sequence"/>
    <property type="match status" value="1"/>
</dbReference>
<dbReference type="Pfam" id="PF05635">
    <property type="entry name" value="23S_rRNA_IVP"/>
    <property type="match status" value="1"/>
</dbReference>
<gene>
    <name evidence="1" type="ordered locus">Halhy_5034</name>
</gene>
<name>F4L2A7_HALH1</name>
<protein>
    <recommendedName>
        <fullName evidence="3">S23 ribosomal protein</fullName>
    </recommendedName>
</protein>
<dbReference type="HOGENOM" id="CLU_129874_0_4_10"/>
<dbReference type="EMBL" id="CP002691">
    <property type="protein sequence ID" value="AEE52860.1"/>
    <property type="molecule type" value="Genomic_DNA"/>
</dbReference>
<dbReference type="STRING" id="760192.Halhy_5034"/>
<sequence>MFDFEKLEVYQEMRGVNLKVLKHLFTHKALDPYIQDQFKRASLSALLNLAEGTGRMTSPDKKKFYITARSSVFECVAILQIMHDTNVIEKSLYDELYSGFEKISRMLLGMIRSME</sequence>
<dbReference type="PANTHER" id="PTHR38471:SF2">
    <property type="entry name" value="FOUR HELIX BUNDLE PROTEIN"/>
    <property type="match status" value="1"/>
</dbReference>
<accession>F4L2A7</accession>
<dbReference type="SUPFAM" id="SSF158446">
    <property type="entry name" value="IVS-encoded protein-like"/>
    <property type="match status" value="1"/>
</dbReference>
<evidence type="ECO:0000313" key="1">
    <source>
        <dbReference type="EMBL" id="AEE52860.1"/>
    </source>
</evidence>
<evidence type="ECO:0000313" key="2">
    <source>
        <dbReference type="Proteomes" id="UP000008461"/>
    </source>
</evidence>
<dbReference type="AlphaFoldDB" id="F4L2A7"/>
<organism evidence="1 2">
    <name type="scientific">Haliscomenobacter hydrossis (strain ATCC 27775 / DSM 1100 / LMG 10767 / O)</name>
    <dbReference type="NCBI Taxonomy" id="760192"/>
    <lineage>
        <taxon>Bacteria</taxon>
        <taxon>Pseudomonadati</taxon>
        <taxon>Bacteroidota</taxon>
        <taxon>Saprospiria</taxon>
        <taxon>Saprospirales</taxon>
        <taxon>Haliscomenobacteraceae</taxon>
        <taxon>Haliscomenobacter</taxon>
    </lineage>
</organism>
<dbReference type="Proteomes" id="UP000008461">
    <property type="component" value="Chromosome"/>
</dbReference>
<reference evidence="1 2" key="1">
    <citation type="journal article" date="2011" name="Stand. Genomic Sci.">
        <title>Complete genome sequence of Haliscomenobacter hydrossis type strain (O).</title>
        <authorList>
            <consortium name="US DOE Joint Genome Institute (JGI-PGF)"/>
            <person name="Daligault H."/>
            <person name="Lapidus A."/>
            <person name="Zeytun A."/>
            <person name="Nolan M."/>
            <person name="Lucas S."/>
            <person name="Del Rio T.G."/>
            <person name="Tice H."/>
            <person name="Cheng J.F."/>
            <person name="Tapia R."/>
            <person name="Han C."/>
            <person name="Goodwin L."/>
            <person name="Pitluck S."/>
            <person name="Liolios K."/>
            <person name="Pagani I."/>
            <person name="Ivanova N."/>
            <person name="Huntemann M."/>
            <person name="Mavromatis K."/>
            <person name="Mikhailova N."/>
            <person name="Pati A."/>
            <person name="Chen A."/>
            <person name="Palaniappan K."/>
            <person name="Land M."/>
            <person name="Hauser L."/>
            <person name="Brambilla E.M."/>
            <person name="Rohde M."/>
            <person name="Verbarg S."/>
            <person name="Goker M."/>
            <person name="Bristow J."/>
            <person name="Eisen J.A."/>
            <person name="Markowitz V."/>
            <person name="Hugenholtz P."/>
            <person name="Kyrpides N.C."/>
            <person name="Klenk H.P."/>
            <person name="Woyke T."/>
        </authorList>
    </citation>
    <scope>NUCLEOTIDE SEQUENCE [LARGE SCALE GENOMIC DNA]</scope>
    <source>
        <strain evidence="2">ATCC 27775 / DSM 1100 / LMG 10767 / O</strain>
    </source>
</reference>
<dbReference type="InterPro" id="IPR036583">
    <property type="entry name" value="23S_rRNA_IVS_sf"/>
</dbReference>
<keyword evidence="2" id="KW-1185">Reference proteome</keyword>